<dbReference type="Gene3D" id="3.30.565.10">
    <property type="entry name" value="Histidine kinase-like ATPase, C-terminal domain"/>
    <property type="match status" value="1"/>
</dbReference>
<dbReference type="CDD" id="cd00731">
    <property type="entry name" value="CheA_reg"/>
    <property type="match status" value="1"/>
</dbReference>
<comment type="catalytic activity">
    <reaction evidence="1">
        <text>ATP + protein L-histidine = ADP + protein N-phospho-L-histidine.</text>
        <dbReference type="EC" id="2.7.13.3"/>
    </reaction>
</comment>
<dbReference type="Pfam" id="PF01627">
    <property type="entry name" value="Hpt"/>
    <property type="match status" value="1"/>
</dbReference>
<evidence type="ECO:0000256" key="7">
    <source>
        <dbReference type="ARBA" id="ARBA00022741"/>
    </source>
</evidence>
<dbReference type="GO" id="GO:0005524">
    <property type="term" value="F:ATP binding"/>
    <property type="evidence" value="ECO:0007669"/>
    <property type="project" value="UniProtKB-KW"/>
</dbReference>
<evidence type="ECO:0000256" key="6">
    <source>
        <dbReference type="ARBA" id="ARBA00022679"/>
    </source>
</evidence>
<evidence type="ECO:0000256" key="1">
    <source>
        <dbReference type="ARBA" id="ARBA00000085"/>
    </source>
</evidence>
<reference evidence="16" key="1">
    <citation type="submission" date="2018-06" db="EMBL/GenBank/DDBJ databases">
        <authorList>
            <person name="Zhirakovskaya E."/>
        </authorList>
    </citation>
    <scope>NUCLEOTIDE SEQUENCE</scope>
</reference>
<dbReference type="InterPro" id="IPR036641">
    <property type="entry name" value="HPT_dom_sf"/>
</dbReference>
<dbReference type="InterPro" id="IPR005467">
    <property type="entry name" value="His_kinase_dom"/>
</dbReference>
<dbReference type="InterPro" id="IPR036890">
    <property type="entry name" value="HATPase_C_sf"/>
</dbReference>
<dbReference type="EC" id="2.7.13.3" evidence="2"/>
<dbReference type="GO" id="GO:0000155">
    <property type="term" value="F:phosphorelay sensor kinase activity"/>
    <property type="evidence" value="ECO:0007669"/>
    <property type="project" value="InterPro"/>
</dbReference>
<protein>
    <recommendedName>
        <fullName evidence="3">Chemotaxis protein CheA</fullName>
        <ecNumber evidence="2">2.7.13.3</ecNumber>
    </recommendedName>
</protein>
<evidence type="ECO:0000256" key="11">
    <source>
        <dbReference type="SAM" id="Coils"/>
    </source>
</evidence>
<dbReference type="PANTHER" id="PTHR43395:SF10">
    <property type="entry name" value="CHEMOTAXIS PROTEIN CHEA"/>
    <property type="match status" value="1"/>
</dbReference>
<dbReference type="InterPro" id="IPR036061">
    <property type="entry name" value="CheW-like_dom_sf"/>
</dbReference>
<keyword evidence="9" id="KW-0067">ATP-binding</keyword>
<dbReference type="InterPro" id="IPR004358">
    <property type="entry name" value="Sig_transdc_His_kin-like_C"/>
</dbReference>
<dbReference type="AlphaFoldDB" id="A0A3B1B6D5"/>
<evidence type="ECO:0000256" key="4">
    <source>
        <dbReference type="ARBA" id="ARBA00022500"/>
    </source>
</evidence>
<dbReference type="SUPFAM" id="SSF47226">
    <property type="entry name" value="Histidine-containing phosphotransfer domain, HPT domain"/>
    <property type="match status" value="1"/>
</dbReference>
<accession>A0A3B1B6D5</accession>
<evidence type="ECO:0000256" key="3">
    <source>
        <dbReference type="ARBA" id="ARBA00021495"/>
    </source>
</evidence>
<feature type="coiled-coil region" evidence="11">
    <location>
        <begin position="317"/>
        <end position="344"/>
    </location>
</feature>
<evidence type="ECO:0000259" key="15">
    <source>
        <dbReference type="PROSITE" id="PS50894"/>
    </source>
</evidence>
<dbReference type="InterPro" id="IPR002545">
    <property type="entry name" value="CheW-lke_dom"/>
</dbReference>
<evidence type="ECO:0000313" key="16">
    <source>
        <dbReference type="EMBL" id="VAX00657.1"/>
    </source>
</evidence>
<dbReference type="GO" id="GO:0005737">
    <property type="term" value="C:cytoplasm"/>
    <property type="evidence" value="ECO:0007669"/>
    <property type="project" value="InterPro"/>
</dbReference>
<dbReference type="PROSITE" id="PS50851">
    <property type="entry name" value="CHEW"/>
    <property type="match status" value="1"/>
</dbReference>
<dbReference type="Pfam" id="PF02895">
    <property type="entry name" value="H-kinase_dim"/>
    <property type="match status" value="1"/>
</dbReference>
<dbReference type="InterPro" id="IPR037006">
    <property type="entry name" value="CheA-like_homodim_sf"/>
</dbReference>
<dbReference type="PANTHER" id="PTHR43395">
    <property type="entry name" value="SENSOR HISTIDINE KINASE CHEA"/>
    <property type="match status" value="1"/>
</dbReference>
<evidence type="ECO:0000256" key="10">
    <source>
        <dbReference type="ARBA" id="ARBA00023012"/>
    </source>
</evidence>
<evidence type="ECO:0000259" key="14">
    <source>
        <dbReference type="PROSITE" id="PS50851"/>
    </source>
</evidence>
<feature type="domain" description="HPt" evidence="15">
    <location>
        <begin position="1"/>
        <end position="105"/>
    </location>
</feature>
<dbReference type="InterPro" id="IPR008207">
    <property type="entry name" value="Sig_transdc_His_kin_Hpt_dom"/>
</dbReference>
<dbReference type="PROSITE" id="PS50109">
    <property type="entry name" value="HIS_KIN"/>
    <property type="match status" value="1"/>
</dbReference>
<feature type="region of interest" description="Disordered" evidence="12">
    <location>
        <begin position="251"/>
        <end position="273"/>
    </location>
</feature>
<dbReference type="GO" id="GO:0006935">
    <property type="term" value="P:chemotaxis"/>
    <property type="evidence" value="ECO:0007669"/>
    <property type="project" value="UniProtKB-KW"/>
</dbReference>
<dbReference type="CDD" id="cd16916">
    <property type="entry name" value="HATPase_CheA-like"/>
    <property type="match status" value="1"/>
</dbReference>
<keyword evidence="11" id="KW-0175">Coiled coil</keyword>
<dbReference type="SUPFAM" id="SSF55874">
    <property type="entry name" value="ATPase domain of HSP90 chaperone/DNA topoisomerase II/histidine kinase"/>
    <property type="match status" value="1"/>
</dbReference>
<dbReference type="SMART" id="SM01231">
    <property type="entry name" value="H-kinase_dim"/>
    <property type="match status" value="1"/>
</dbReference>
<dbReference type="CDD" id="cd00088">
    <property type="entry name" value="HPT"/>
    <property type="match status" value="1"/>
</dbReference>
<dbReference type="FunFam" id="2.30.30.40:FF:000048">
    <property type="entry name" value="Chemotaxis protein CheA, putative"/>
    <property type="match status" value="1"/>
</dbReference>
<gene>
    <name evidence="16" type="ORF">MNBD_GAMMA21-239</name>
</gene>
<sequence>MSIDISQFLQTFYEESFEGLDIMESELLNLNVGSADKETINTIFRAAHSIKGGSGTFGLSAVADYTHILETLLDEMRDDKRDVTQHSVDLMLQSVDVLREMLTALQENHDLDHDRIAASHAQLTNLLAEGTGTSSMPAAASSNAAENKIIEPHSNSGWIIDFIPFPEMMRTGNDPVRIIRELDELGELTIELDDEKIPSLDEIEAENCYLAWKLSLQTDADEAVIRDIFSWVDDECDLKITPIAVREEYSGPERRAAEPAQKDRRVADRRSKTKEQTSIRVGIDKVDDLINMVGELVITQSMLHQLHDVEEFNQNTLDRLQDGLAQLEQHTRELQENVMRIRMMPISFTFQRFPRLVRDLSNQFGKSIELKLTGEQTELDKTVMEKIGDPLVHLVRNSLDHGIEMPDIRAAAGKPETGTIELNAFHQGGNIVIEIKDDGAGLNTSKILQKAKENGMVKDGDILTAEQINDLIFQPGFSTADVVSDVSGRGVGMDVVRRNIRSLNGTVEVVSSPGAGSVFTIRLPLTLAILDGQLVRVGNETYVIPLIAIIESLQVKSECVNAVTGSAEVYKLRDEYIPILRLYEIFELDPDNKDLTKGMLVVVESEGQKLAIFVDELLSQQQVVIKSLETNFRKIDGLSGATILGDGTVALIADIVGVYGLYQKNLVPAELKVIQGGGVAA</sequence>
<dbReference type="InterPro" id="IPR003594">
    <property type="entry name" value="HATPase_dom"/>
</dbReference>
<keyword evidence="7" id="KW-0547">Nucleotide-binding</keyword>
<dbReference type="InterPro" id="IPR036097">
    <property type="entry name" value="HisK_dim/P_sf"/>
</dbReference>
<evidence type="ECO:0000256" key="12">
    <source>
        <dbReference type="SAM" id="MobiDB-lite"/>
    </source>
</evidence>
<feature type="domain" description="CheW-like" evidence="14">
    <location>
        <begin position="529"/>
        <end position="664"/>
    </location>
</feature>
<name>A0A3B1B6D5_9ZZZZ</name>
<dbReference type="InterPro" id="IPR004105">
    <property type="entry name" value="CheA-like_dim"/>
</dbReference>
<keyword evidence="4" id="KW-0145">Chemotaxis</keyword>
<dbReference type="SUPFAM" id="SSF47384">
    <property type="entry name" value="Homodimeric domain of signal transducing histidine kinase"/>
    <property type="match status" value="1"/>
</dbReference>
<dbReference type="Pfam" id="PF02518">
    <property type="entry name" value="HATPase_c"/>
    <property type="match status" value="1"/>
</dbReference>
<dbReference type="SMART" id="SM00260">
    <property type="entry name" value="CheW"/>
    <property type="match status" value="1"/>
</dbReference>
<dbReference type="FunFam" id="3.30.565.10:FF:000016">
    <property type="entry name" value="Chemotaxis protein CheA, putative"/>
    <property type="match status" value="1"/>
</dbReference>
<dbReference type="Gene3D" id="1.10.287.560">
    <property type="entry name" value="Histidine kinase CheA-like, homodimeric domain"/>
    <property type="match status" value="1"/>
</dbReference>
<evidence type="ECO:0000256" key="8">
    <source>
        <dbReference type="ARBA" id="ARBA00022777"/>
    </source>
</evidence>
<dbReference type="SMART" id="SM00073">
    <property type="entry name" value="HPT"/>
    <property type="match status" value="1"/>
</dbReference>
<dbReference type="PROSITE" id="PS50894">
    <property type="entry name" value="HPT"/>
    <property type="match status" value="1"/>
</dbReference>
<evidence type="ECO:0000256" key="9">
    <source>
        <dbReference type="ARBA" id="ARBA00022840"/>
    </source>
</evidence>
<dbReference type="Pfam" id="PF01584">
    <property type="entry name" value="CheW"/>
    <property type="match status" value="1"/>
</dbReference>
<dbReference type="Gene3D" id="2.30.30.40">
    <property type="entry name" value="SH3 Domains"/>
    <property type="match status" value="1"/>
</dbReference>
<evidence type="ECO:0000256" key="5">
    <source>
        <dbReference type="ARBA" id="ARBA00022553"/>
    </source>
</evidence>
<feature type="domain" description="Histidine kinase" evidence="13">
    <location>
        <begin position="284"/>
        <end position="527"/>
    </location>
</feature>
<evidence type="ECO:0000259" key="13">
    <source>
        <dbReference type="PROSITE" id="PS50109"/>
    </source>
</evidence>
<dbReference type="Gene3D" id="1.20.120.160">
    <property type="entry name" value="HPT domain"/>
    <property type="match status" value="1"/>
</dbReference>
<dbReference type="PRINTS" id="PR00344">
    <property type="entry name" value="BCTRLSENSOR"/>
</dbReference>
<keyword evidence="8 16" id="KW-0418">Kinase</keyword>
<keyword evidence="5" id="KW-0597">Phosphoprotein</keyword>
<dbReference type="InterPro" id="IPR051315">
    <property type="entry name" value="Bact_Chemotaxis_CheA"/>
</dbReference>
<organism evidence="16">
    <name type="scientific">hydrothermal vent metagenome</name>
    <dbReference type="NCBI Taxonomy" id="652676"/>
    <lineage>
        <taxon>unclassified sequences</taxon>
        <taxon>metagenomes</taxon>
        <taxon>ecological metagenomes</taxon>
    </lineage>
</organism>
<proteinExistence type="predicted"/>
<dbReference type="EMBL" id="UOFR01000078">
    <property type="protein sequence ID" value="VAX00657.1"/>
    <property type="molecule type" value="Genomic_DNA"/>
</dbReference>
<dbReference type="SUPFAM" id="SSF50341">
    <property type="entry name" value="CheW-like"/>
    <property type="match status" value="1"/>
</dbReference>
<evidence type="ECO:0000256" key="2">
    <source>
        <dbReference type="ARBA" id="ARBA00012438"/>
    </source>
</evidence>
<dbReference type="SMART" id="SM00387">
    <property type="entry name" value="HATPase_c"/>
    <property type="match status" value="1"/>
</dbReference>
<keyword evidence="10" id="KW-0902">Two-component regulatory system</keyword>
<keyword evidence="6" id="KW-0808">Transferase</keyword>